<evidence type="ECO:0000313" key="2">
    <source>
        <dbReference type="EMBL" id="CAG9802686.1"/>
    </source>
</evidence>
<reference evidence="2" key="2">
    <citation type="submission" date="2022-10" db="EMBL/GenBank/DDBJ databases">
        <authorList>
            <consortium name="ENA_rothamsted_submissions"/>
            <consortium name="culmorum"/>
            <person name="King R."/>
        </authorList>
    </citation>
    <scope>NUCLEOTIDE SEQUENCE</scope>
</reference>
<dbReference type="AlphaFoldDB" id="A0A9N9RSA0"/>
<proteinExistence type="predicted"/>
<reference evidence="2" key="1">
    <citation type="submission" date="2022-01" db="EMBL/GenBank/DDBJ databases">
        <authorList>
            <person name="King R."/>
        </authorList>
    </citation>
    <scope>NUCLEOTIDE SEQUENCE</scope>
</reference>
<sequence>MSLKLVKMSKKVCIICLVCEATTRLFCMQSAHNEDERRYECLTGIKLKCPAFICQRCSIDLGLASNLKQKALESSRLIKPSLSQFKVPVNKNLPATNHSQMPINGVTITPITTQTSINKTEKSENQNVQPSSKTAIPLSSTMSRTDKIMSSASIISSTVVNPPMDMSKITDLFKTKPNISVIKTKHTEDEHKGTKDPPKEQFPRDDDEKKLPVNYNSRITKRRQTVCAKNFNDLQENVKSQAGMKLGNFQPTILVSKTIVKTENDKKCDKKPAAIKQEKASKKRQAEEIVEKDKKKPKLDENSSSQVNQSQNKYTMRNRDVKTPEHKHVYWVKSKADGYNILTFKSLVEAEKYFEKLSPDATYGPL</sequence>
<accession>A0A9N9RSA0</accession>
<feature type="compositionally biased region" description="Low complexity" evidence="1">
    <location>
        <begin position="302"/>
        <end position="312"/>
    </location>
</feature>
<organism evidence="2 3">
    <name type="scientific">Chironomus riparius</name>
    <dbReference type="NCBI Taxonomy" id="315576"/>
    <lineage>
        <taxon>Eukaryota</taxon>
        <taxon>Metazoa</taxon>
        <taxon>Ecdysozoa</taxon>
        <taxon>Arthropoda</taxon>
        <taxon>Hexapoda</taxon>
        <taxon>Insecta</taxon>
        <taxon>Pterygota</taxon>
        <taxon>Neoptera</taxon>
        <taxon>Endopterygota</taxon>
        <taxon>Diptera</taxon>
        <taxon>Nematocera</taxon>
        <taxon>Chironomoidea</taxon>
        <taxon>Chironomidae</taxon>
        <taxon>Chironominae</taxon>
        <taxon>Chironomus</taxon>
    </lineage>
</organism>
<protein>
    <submittedName>
        <fullName evidence="2">Uncharacterized protein</fullName>
    </submittedName>
</protein>
<feature type="region of interest" description="Disordered" evidence="1">
    <location>
        <begin position="265"/>
        <end position="321"/>
    </location>
</feature>
<dbReference type="EMBL" id="OU895878">
    <property type="protein sequence ID" value="CAG9802686.1"/>
    <property type="molecule type" value="Genomic_DNA"/>
</dbReference>
<keyword evidence="3" id="KW-1185">Reference proteome</keyword>
<dbReference type="Proteomes" id="UP001153620">
    <property type="component" value="Chromosome 2"/>
</dbReference>
<evidence type="ECO:0000313" key="3">
    <source>
        <dbReference type="Proteomes" id="UP001153620"/>
    </source>
</evidence>
<gene>
    <name evidence="2" type="ORF">CHIRRI_LOCUS5592</name>
</gene>
<feature type="compositionally biased region" description="Basic and acidic residues" evidence="1">
    <location>
        <begin position="185"/>
        <end position="211"/>
    </location>
</feature>
<name>A0A9N9RSA0_9DIPT</name>
<feature type="region of interest" description="Disordered" evidence="1">
    <location>
        <begin position="183"/>
        <end position="217"/>
    </location>
</feature>
<evidence type="ECO:0000256" key="1">
    <source>
        <dbReference type="SAM" id="MobiDB-lite"/>
    </source>
</evidence>
<feature type="compositionally biased region" description="Basic and acidic residues" evidence="1">
    <location>
        <begin position="265"/>
        <end position="301"/>
    </location>
</feature>